<evidence type="ECO:0000313" key="2">
    <source>
        <dbReference type="Proteomes" id="UP000259211"/>
    </source>
</evidence>
<dbReference type="Proteomes" id="UP000259211">
    <property type="component" value="Unassembled WGS sequence"/>
</dbReference>
<dbReference type="AlphaFoldDB" id="A0A3E2DNA2"/>
<organism evidence="1 2">
    <name type="scientific">Cutibacterium avidum</name>
    <dbReference type="NCBI Taxonomy" id="33010"/>
    <lineage>
        <taxon>Bacteria</taxon>
        <taxon>Bacillati</taxon>
        <taxon>Actinomycetota</taxon>
        <taxon>Actinomycetes</taxon>
        <taxon>Propionibacteriales</taxon>
        <taxon>Propionibacteriaceae</taxon>
        <taxon>Cutibacterium</taxon>
    </lineage>
</organism>
<proteinExistence type="predicted"/>
<comment type="caution">
    <text evidence="1">The sequence shown here is derived from an EMBL/GenBank/DDBJ whole genome shotgun (WGS) entry which is preliminary data.</text>
</comment>
<dbReference type="RefSeq" id="WP_065672978.1">
    <property type="nucleotide sequence ID" value="NZ_JAQDJS010000008.1"/>
</dbReference>
<protein>
    <submittedName>
        <fullName evidence="1">Uncharacterized protein</fullName>
    </submittedName>
</protein>
<gene>
    <name evidence="1" type="ORF">CHT91_00565</name>
</gene>
<sequence length="197" mass="22235">MNSIKPTEAIWPDEITHAVLAQLSYDDKCDWLKWAWARMSEAGLVPAHLVTDDPNYVEHVLTLAGLGYLLRQFQEVYTGCNCDYEPTMELWGAERPFLQPDDLIDVDDEDDEYDLDYAMHDILAATIADRARQLRLQLGQLLGPTTFFTTLGLTVSLHPDEAETLGPDDPSDNACHWVMNTNLTADKLCAYAWLTNA</sequence>
<accession>A0A3E2DNA2</accession>
<name>A0A3E2DNA2_9ACTN</name>
<reference evidence="1 2" key="1">
    <citation type="submission" date="2017-07" db="EMBL/GenBank/DDBJ databases">
        <authorList>
            <person name="Sun Z.S."/>
            <person name="Albrecht U."/>
            <person name="Echele G."/>
            <person name="Lee C.C."/>
        </authorList>
    </citation>
    <scope>NUCLEOTIDE SEQUENCE [LARGE SCALE GENOMIC DNA]</scope>
    <source>
        <strain evidence="1 2">P16-029</strain>
    </source>
</reference>
<evidence type="ECO:0000313" key="1">
    <source>
        <dbReference type="EMBL" id="RFT46855.1"/>
    </source>
</evidence>
<dbReference type="EMBL" id="NOWI01000001">
    <property type="protein sequence ID" value="RFT46855.1"/>
    <property type="molecule type" value="Genomic_DNA"/>
</dbReference>